<sequence length="158" mass="18254">MRKTIFVLVIWILSSCGNNMNKEYIVTNDDSTASEYEIDRKDFTLENLVSERLKNYFELLKLKNEHPEFQEDILKQLKDFSKEGFIKTDSSNFSVENIRTVGETVVLSDSLKSMRLYYDSVSTNGIETDSIDALIMTKIILLDGIETKSTKISFLRIE</sequence>
<organism evidence="1 2">
    <name type="scientific">Maribacter algarum</name>
    <name type="common">ex Zhang et al. 2020</name>
    <dbReference type="NCBI Taxonomy" id="2578118"/>
    <lineage>
        <taxon>Bacteria</taxon>
        <taxon>Pseudomonadati</taxon>
        <taxon>Bacteroidota</taxon>
        <taxon>Flavobacteriia</taxon>
        <taxon>Flavobacteriales</taxon>
        <taxon>Flavobacteriaceae</taxon>
        <taxon>Maribacter</taxon>
    </lineage>
</organism>
<keyword evidence="2" id="KW-1185">Reference proteome</keyword>
<evidence type="ECO:0000313" key="2">
    <source>
        <dbReference type="Proteomes" id="UP000310314"/>
    </source>
</evidence>
<proteinExistence type="predicted"/>
<name>A0A5S3PN47_9FLAO</name>
<dbReference type="AlphaFoldDB" id="A0A5S3PN47"/>
<comment type="caution">
    <text evidence="1">The sequence shown here is derived from an EMBL/GenBank/DDBJ whole genome shotgun (WGS) entry which is preliminary data.</text>
</comment>
<dbReference type="Proteomes" id="UP000310314">
    <property type="component" value="Unassembled WGS sequence"/>
</dbReference>
<dbReference type="RefSeq" id="WP_138658766.1">
    <property type="nucleotide sequence ID" value="NZ_VATY01000003.1"/>
</dbReference>
<protein>
    <submittedName>
        <fullName evidence="1">Uncharacterized protein</fullName>
    </submittedName>
</protein>
<gene>
    <name evidence="1" type="ORF">FEE95_14715</name>
</gene>
<dbReference type="EMBL" id="VATY01000003">
    <property type="protein sequence ID" value="TMM55898.1"/>
    <property type="molecule type" value="Genomic_DNA"/>
</dbReference>
<reference evidence="1 2" key="1">
    <citation type="submission" date="2019-05" db="EMBL/GenBank/DDBJ databases">
        <authorList>
            <person name="Zhang J.-Y."/>
            <person name="Feg X."/>
            <person name="Du Z.-J."/>
        </authorList>
    </citation>
    <scope>NUCLEOTIDE SEQUENCE [LARGE SCALE GENOMIC DNA]</scope>
    <source>
        <strain evidence="1 2">RZ26</strain>
    </source>
</reference>
<dbReference type="PROSITE" id="PS51257">
    <property type="entry name" value="PROKAR_LIPOPROTEIN"/>
    <property type="match status" value="1"/>
</dbReference>
<accession>A0A5S3PN47</accession>
<dbReference type="OrthoDB" id="1189211at2"/>
<evidence type="ECO:0000313" key="1">
    <source>
        <dbReference type="EMBL" id="TMM55898.1"/>
    </source>
</evidence>